<dbReference type="EMBL" id="KB822718">
    <property type="protein sequence ID" value="ETN42712.1"/>
    <property type="molecule type" value="Genomic_DNA"/>
</dbReference>
<dbReference type="AlphaFoldDB" id="W2S200"/>
<feature type="domain" description="FAD-binding" evidence="5">
    <location>
        <begin position="6"/>
        <end position="387"/>
    </location>
</feature>
<feature type="domain" description="Phenol hydroxylase-like C-terminal dimerisation" evidence="6">
    <location>
        <begin position="437"/>
        <end position="632"/>
    </location>
</feature>
<dbReference type="STRING" id="1220924.W2S200"/>
<dbReference type="PANTHER" id="PTHR43004">
    <property type="entry name" value="TRK SYSTEM POTASSIUM UPTAKE PROTEIN"/>
    <property type="match status" value="1"/>
</dbReference>
<dbReference type="RefSeq" id="XP_008714448.1">
    <property type="nucleotide sequence ID" value="XM_008716226.1"/>
</dbReference>
<evidence type="ECO:0000256" key="3">
    <source>
        <dbReference type="ARBA" id="ARBA00022827"/>
    </source>
</evidence>
<dbReference type="Pfam" id="PF07976">
    <property type="entry name" value="Phe_hydrox_dim"/>
    <property type="match status" value="1"/>
</dbReference>
<evidence type="ECO:0000256" key="1">
    <source>
        <dbReference type="ARBA" id="ARBA00007801"/>
    </source>
</evidence>
<dbReference type="InterPro" id="IPR012941">
    <property type="entry name" value="Phe_hydrox_C_dim_dom"/>
</dbReference>
<dbReference type="SUPFAM" id="SSF52833">
    <property type="entry name" value="Thioredoxin-like"/>
    <property type="match status" value="1"/>
</dbReference>
<keyword evidence="2" id="KW-0285">Flavoprotein</keyword>
<reference evidence="7 8" key="1">
    <citation type="submission" date="2013-03" db="EMBL/GenBank/DDBJ databases">
        <title>The Genome Sequence of Phialophora europaea CBS 101466.</title>
        <authorList>
            <consortium name="The Broad Institute Genomics Platform"/>
            <person name="Cuomo C."/>
            <person name="de Hoog S."/>
            <person name="Gorbushina A."/>
            <person name="Walker B."/>
            <person name="Young S.K."/>
            <person name="Zeng Q."/>
            <person name="Gargeya S."/>
            <person name="Fitzgerald M."/>
            <person name="Haas B."/>
            <person name="Abouelleil A."/>
            <person name="Allen A.W."/>
            <person name="Alvarado L."/>
            <person name="Arachchi H.M."/>
            <person name="Berlin A.M."/>
            <person name="Chapman S.B."/>
            <person name="Gainer-Dewar J."/>
            <person name="Goldberg J."/>
            <person name="Griggs A."/>
            <person name="Gujja S."/>
            <person name="Hansen M."/>
            <person name="Howarth C."/>
            <person name="Imamovic A."/>
            <person name="Ireland A."/>
            <person name="Larimer J."/>
            <person name="McCowan C."/>
            <person name="Murphy C."/>
            <person name="Pearson M."/>
            <person name="Poon T.W."/>
            <person name="Priest M."/>
            <person name="Roberts A."/>
            <person name="Saif S."/>
            <person name="Shea T."/>
            <person name="Sisk P."/>
            <person name="Sykes S."/>
            <person name="Wortman J."/>
            <person name="Nusbaum C."/>
            <person name="Birren B."/>
        </authorList>
    </citation>
    <scope>NUCLEOTIDE SEQUENCE [LARGE SCALE GENOMIC DNA]</scope>
    <source>
        <strain evidence="7 8">CBS 101466</strain>
    </source>
</reference>
<evidence type="ECO:0000256" key="2">
    <source>
        <dbReference type="ARBA" id="ARBA00022630"/>
    </source>
</evidence>
<dbReference type="Gene3D" id="3.30.9.10">
    <property type="entry name" value="D-Amino Acid Oxidase, subunit A, domain 2"/>
    <property type="match status" value="1"/>
</dbReference>
<evidence type="ECO:0000313" key="7">
    <source>
        <dbReference type="EMBL" id="ETN42712.1"/>
    </source>
</evidence>
<keyword evidence="4" id="KW-0560">Oxidoreductase</keyword>
<evidence type="ECO:0000259" key="5">
    <source>
        <dbReference type="Pfam" id="PF01494"/>
    </source>
</evidence>
<dbReference type="InterPro" id="IPR036249">
    <property type="entry name" value="Thioredoxin-like_sf"/>
</dbReference>
<dbReference type="Proteomes" id="UP000030752">
    <property type="component" value="Unassembled WGS sequence"/>
</dbReference>
<dbReference type="GeneID" id="19969209"/>
<dbReference type="GO" id="GO:0016709">
    <property type="term" value="F:oxidoreductase activity, acting on paired donors, with incorporation or reduction of molecular oxygen, NAD(P)H as one donor, and incorporation of one atom of oxygen"/>
    <property type="evidence" value="ECO:0007669"/>
    <property type="project" value="UniProtKB-ARBA"/>
</dbReference>
<dbReference type="InterPro" id="IPR038220">
    <property type="entry name" value="PHOX_C_sf"/>
</dbReference>
<dbReference type="Gene3D" id="3.40.30.20">
    <property type="match status" value="1"/>
</dbReference>
<dbReference type="InterPro" id="IPR050641">
    <property type="entry name" value="RIFMO-like"/>
</dbReference>
<dbReference type="InterPro" id="IPR036188">
    <property type="entry name" value="FAD/NAD-bd_sf"/>
</dbReference>
<evidence type="ECO:0000256" key="4">
    <source>
        <dbReference type="ARBA" id="ARBA00023002"/>
    </source>
</evidence>
<name>W2S200_CYPE1</name>
<keyword evidence="3" id="KW-0274">FAD</keyword>
<comment type="similarity">
    <text evidence="1">Belongs to the PheA/TfdB FAD monooxygenase family.</text>
</comment>
<organism evidence="7 8">
    <name type="scientific">Cyphellophora europaea (strain CBS 101466)</name>
    <name type="common">Phialophora europaea</name>
    <dbReference type="NCBI Taxonomy" id="1220924"/>
    <lineage>
        <taxon>Eukaryota</taxon>
        <taxon>Fungi</taxon>
        <taxon>Dikarya</taxon>
        <taxon>Ascomycota</taxon>
        <taxon>Pezizomycotina</taxon>
        <taxon>Eurotiomycetes</taxon>
        <taxon>Chaetothyriomycetidae</taxon>
        <taxon>Chaetothyriales</taxon>
        <taxon>Cyphellophoraceae</taxon>
        <taxon>Cyphellophora</taxon>
    </lineage>
</organism>
<dbReference type="eggNOG" id="KOG3855">
    <property type="taxonomic scope" value="Eukaryota"/>
</dbReference>
<dbReference type="Gene3D" id="3.50.50.60">
    <property type="entry name" value="FAD/NAD(P)-binding domain"/>
    <property type="match status" value="1"/>
</dbReference>
<dbReference type="GO" id="GO:0071949">
    <property type="term" value="F:FAD binding"/>
    <property type="evidence" value="ECO:0007669"/>
    <property type="project" value="InterPro"/>
</dbReference>
<dbReference type="SUPFAM" id="SSF51905">
    <property type="entry name" value="FAD/NAD(P)-binding domain"/>
    <property type="match status" value="1"/>
</dbReference>
<dbReference type="InterPro" id="IPR002938">
    <property type="entry name" value="FAD-bd"/>
</dbReference>
<gene>
    <name evidence="7" type="ORF">HMPREF1541_01870</name>
</gene>
<dbReference type="OrthoDB" id="1716816at2759"/>
<dbReference type="PANTHER" id="PTHR43004:SF5">
    <property type="entry name" value="FAD-BINDING DOMAIN-CONTAINING PROTEIN"/>
    <property type="match status" value="1"/>
</dbReference>
<keyword evidence="8" id="KW-1185">Reference proteome</keyword>
<accession>W2S200</accession>
<dbReference type="Pfam" id="PF01494">
    <property type="entry name" value="FAD_binding_3"/>
    <property type="match status" value="1"/>
</dbReference>
<dbReference type="HOGENOM" id="CLU_009665_9_4_1"/>
<dbReference type="VEuPathDB" id="FungiDB:HMPREF1541_01870"/>
<protein>
    <submittedName>
        <fullName evidence="7">Uncharacterized protein</fullName>
    </submittedName>
</protein>
<dbReference type="InParanoid" id="W2S200"/>
<sequence>MDTISTDVLIVGAGPVGLTLAYQLRLFSLPATPSSPTPPTYAPISVHLIEAHPKPQQDNFGRAVTFWPRSMELLSAIGLGDAIEQQCYAVRHSAAYDAKGQERKEHGAWGFIEGISDTRYRFASVLRQKYVEEIMRGKGAEVGVQVHSPHVFEGLEVDEAVPVGQMGRVVATVRDNSGVGNGGEGRVYKVRCRYLIGCDGSRTKVRGAAGIESEGSRTEDKWVRVDGVLESTTMPKPRCYGAIESPLYGNVLWIPLDHGATRLGYKFDPARQALYTDSNLTERDIFIRESELCVQPFALKWKQVDWASVYAVGQRVAKSFFAHQAVFLAGDSCHTHSSGAGQGMNAGVNDAANLGWKLALVLTGRAKPELLDTYNAERQVLAEKLIRYDEGISELVSGRIPKGKEWAKYADQKDPNVVLGRVLMEAKGFNTGLTLGYGQNAAVWKEERKLSGGGIEAEVVVPAPARPGLRAPDVKVLVPALWEECWLLKCMPNRAHLYVLTFLGKGSQAKLHLKEFKEDVERRLQQRSAGVHGHTSCNGALTNGGIKPTGELPVKYLTILPEAVDNGWHELGFDPLGATYYDNAGQAGRRYEIDVDNGTVFVIRPDGWIGARMDLSTGKAAADVTRYLEGLLIC</sequence>
<dbReference type="PRINTS" id="PR00420">
    <property type="entry name" value="RNGMNOXGNASE"/>
</dbReference>
<evidence type="ECO:0000259" key="6">
    <source>
        <dbReference type="Pfam" id="PF07976"/>
    </source>
</evidence>
<evidence type="ECO:0000313" key="8">
    <source>
        <dbReference type="Proteomes" id="UP000030752"/>
    </source>
</evidence>
<dbReference type="SUPFAM" id="SSF54373">
    <property type="entry name" value="FAD-linked reductases, C-terminal domain"/>
    <property type="match status" value="1"/>
</dbReference>
<proteinExistence type="inferred from homology"/>